<evidence type="ECO:0000256" key="2">
    <source>
        <dbReference type="SAM" id="MobiDB-lite"/>
    </source>
</evidence>
<dbReference type="OrthoDB" id="2294003at2759"/>
<proteinExistence type="predicted"/>
<evidence type="ECO:0000256" key="1">
    <source>
        <dbReference type="SAM" id="Coils"/>
    </source>
</evidence>
<organism evidence="3 4">
    <name type="scientific">Circinella minor</name>
    <dbReference type="NCBI Taxonomy" id="1195481"/>
    <lineage>
        <taxon>Eukaryota</taxon>
        <taxon>Fungi</taxon>
        <taxon>Fungi incertae sedis</taxon>
        <taxon>Mucoromycota</taxon>
        <taxon>Mucoromycotina</taxon>
        <taxon>Mucoromycetes</taxon>
        <taxon>Mucorales</taxon>
        <taxon>Lichtheimiaceae</taxon>
        <taxon>Circinella</taxon>
    </lineage>
</organism>
<keyword evidence="4" id="KW-1185">Reference proteome</keyword>
<sequence>MDDNFDELTGRYNSSISIPVQEAPGRRPAMGSLENSVPAFDGNSTLWSQVGIMNSWINTAQSKFTHFEKLVETQSGVIDTVKKENALLKQEVKELKEHVEKRTKKKTCSPREKLLSGFIRKHYKGKMVREGVVWNFDYDFDHEENIIVKNLLINYALKTADDLGYVWTTEVIEEKLRIVYKNEKYKDSLSLEQKYHARKNIYQENREALLAEFKDADRLIDRELMSDEEDLHDQYGVVEKKAVLCPSWRSEKGKIFYKKLDELLHRSKKRIAGIKRVRGDEYIAEKELSKNQRTRLPSWATVPLVERPALSVQPDNSEQHISPVQPEAPSEQ</sequence>
<evidence type="ECO:0000313" key="4">
    <source>
        <dbReference type="Proteomes" id="UP000646827"/>
    </source>
</evidence>
<protein>
    <submittedName>
        <fullName evidence="3">Uncharacterized protein</fullName>
    </submittedName>
</protein>
<feature type="compositionally biased region" description="Polar residues" evidence="2">
    <location>
        <begin position="313"/>
        <end position="322"/>
    </location>
</feature>
<evidence type="ECO:0000313" key="3">
    <source>
        <dbReference type="EMBL" id="KAG2215326.1"/>
    </source>
</evidence>
<reference evidence="3 4" key="1">
    <citation type="submission" date="2020-12" db="EMBL/GenBank/DDBJ databases">
        <title>Metabolic potential, ecology and presence of endohyphal bacteria is reflected in genomic diversity of Mucoromycotina.</title>
        <authorList>
            <person name="Muszewska A."/>
            <person name="Okrasinska A."/>
            <person name="Steczkiewicz K."/>
            <person name="Drgas O."/>
            <person name="Orlowska M."/>
            <person name="Perlinska-Lenart U."/>
            <person name="Aleksandrzak-Piekarczyk T."/>
            <person name="Szatraj K."/>
            <person name="Zielenkiewicz U."/>
            <person name="Pilsyk S."/>
            <person name="Malc E."/>
            <person name="Mieczkowski P."/>
            <person name="Kruszewska J.S."/>
            <person name="Biernat P."/>
            <person name="Pawlowska J."/>
        </authorList>
    </citation>
    <scope>NUCLEOTIDE SEQUENCE [LARGE SCALE GENOMIC DNA]</scope>
    <source>
        <strain evidence="3 4">CBS 142.35</strain>
    </source>
</reference>
<accession>A0A8H7RT12</accession>
<feature type="region of interest" description="Disordered" evidence="2">
    <location>
        <begin position="309"/>
        <end position="332"/>
    </location>
</feature>
<dbReference type="AlphaFoldDB" id="A0A8H7RT12"/>
<dbReference type="EMBL" id="JAEPRB010000529">
    <property type="protein sequence ID" value="KAG2215326.1"/>
    <property type="molecule type" value="Genomic_DNA"/>
</dbReference>
<feature type="coiled-coil region" evidence="1">
    <location>
        <begin position="78"/>
        <end position="105"/>
    </location>
</feature>
<gene>
    <name evidence="3" type="ORF">INT45_010124</name>
</gene>
<name>A0A8H7RT12_9FUNG</name>
<dbReference type="Proteomes" id="UP000646827">
    <property type="component" value="Unassembled WGS sequence"/>
</dbReference>
<comment type="caution">
    <text evidence="3">The sequence shown here is derived from an EMBL/GenBank/DDBJ whole genome shotgun (WGS) entry which is preliminary data.</text>
</comment>
<keyword evidence="1" id="KW-0175">Coiled coil</keyword>